<dbReference type="Proteomes" id="UP000887565">
    <property type="component" value="Unplaced"/>
</dbReference>
<protein>
    <submittedName>
        <fullName evidence="2">Uncharacterized protein</fullName>
    </submittedName>
</protein>
<reference evidence="2" key="1">
    <citation type="submission" date="2022-11" db="UniProtKB">
        <authorList>
            <consortium name="WormBaseParasite"/>
        </authorList>
    </citation>
    <scope>IDENTIFICATION</scope>
</reference>
<keyword evidence="1" id="KW-1185">Reference proteome</keyword>
<sequence length="100" mass="11583">MDLDFKMEKMFKQVCVHSAIFFLREDLLRKIPSSLNINEAEVPLSFLAGRLNSIRAGASKRKNNEKFMIAGIDNQKGQFSARACKWREISEWNSNSKRMN</sequence>
<evidence type="ECO:0000313" key="2">
    <source>
        <dbReference type="WBParaSite" id="nRc.2.0.1.t35159-RA"/>
    </source>
</evidence>
<dbReference type="WBParaSite" id="nRc.2.0.1.t35159-RA">
    <property type="protein sequence ID" value="nRc.2.0.1.t35159-RA"/>
    <property type="gene ID" value="nRc.2.0.1.g35159"/>
</dbReference>
<evidence type="ECO:0000313" key="1">
    <source>
        <dbReference type="Proteomes" id="UP000887565"/>
    </source>
</evidence>
<accession>A0A915KB62</accession>
<organism evidence="1 2">
    <name type="scientific">Romanomermis culicivorax</name>
    <name type="common">Nematode worm</name>
    <dbReference type="NCBI Taxonomy" id="13658"/>
    <lineage>
        <taxon>Eukaryota</taxon>
        <taxon>Metazoa</taxon>
        <taxon>Ecdysozoa</taxon>
        <taxon>Nematoda</taxon>
        <taxon>Enoplea</taxon>
        <taxon>Dorylaimia</taxon>
        <taxon>Mermithida</taxon>
        <taxon>Mermithoidea</taxon>
        <taxon>Mermithidae</taxon>
        <taxon>Romanomermis</taxon>
    </lineage>
</organism>
<proteinExistence type="predicted"/>
<name>A0A915KB62_ROMCU</name>
<dbReference type="AlphaFoldDB" id="A0A915KB62"/>